<dbReference type="RefSeq" id="WP_228234383.1">
    <property type="nucleotide sequence ID" value="NZ_JAJGNA010000018.1"/>
</dbReference>
<dbReference type="InterPro" id="IPR011701">
    <property type="entry name" value="MFS"/>
</dbReference>
<keyword evidence="3 5" id="KW-1133">Transmembrane helix</keyword>
<dbReference type="SUPFAM" id="SSF103473">
    <property type="entry name" value="MFS general substrate transporter"/>
    <property type="match status" value="1"/>
</dbReference>
<dbReference type="PROSITE" id="PS50850">
    <property type="entry name" value="MFS"/>
    <property type="match status" value="1"/>
</dbReference>
<dbReference type="GO" id="GO:0016020">
    <property type="term" value="C:membrane"/>
    <property type="evidence" value="ECO:0007669"/>
    <property type="project" value="UniProtKB-SubCell"/>
</dbReference>
<sequence length="414" mass="42851">MPRPLTPTLAPGLTQALLLGAVGVTALGQTLVFILLPSLGRAAGLAEVQVGLIISCSSLAFALASPIWGYLSELRGRRPVLIIGLSGYALGTLVFGIIFHLGLNQILLGGGLLTLLVVARMAQALIMAATPPSAAAYTADITTPEARTRGMARIGAANNLGTVLGPGVGGMLAAVSLVLPLYLVAALVGLMAITVLLFLPPSPYRGQPADQRVRAVLATGLRAYGDRRFRDLLVTGVVLFMCLALIQQTLGFLFQDALHMSPAEAAGALGTTMMAAAVTSLLGQLLVVQWLRAPALVLLAVAVPAIGVGAGLLWVFDNRIGMTAAVMLVGLGIGFGMPAIMALASLRVSSEEQGRVAGLASACPSLGFVLGPLVGTSLYAVDHRFPYMLVVALMIPLGILVWRLRGKKREVEAS</sequence>
<feature type="domain" description="Major facilitator superfamily (MFS) profile" evidence="6">
    <location>
        <begin position="9"/>
        <end position="409"/>
    </location>
</feature>
<feature type="transmembrane region" description="Helical" evidence="5">
    <location>
        <begin position="232"/>
        <end position="254"/>
    </location>
</feature>
<protein>
    <submittedName>
        <fullName evidence="7">MFS transporter</fullName>
    </submittedName>
</protein>
<feature type="transmembrane region" description="Helical" evidence="5">
    <location>
        <begin position="80"/>
        <end position="99"/>
    </location>
</feature>
<keyword evidence="4 5" id="KW-0472">Membrane</keyword>
<dbReference type="Gene3D" id="1.20.1250.20">
    <property type="entry name" value="MFS general substrate transporter like domains"/>
    <property type="match status" value="1"/>
</dbReference>
<feature type="transmembrane region" description="Helical" evidence="5">
    <location>
        <begin position="12"/>
        <end position="36"/>
    </location>
</feature>
<dbReference type="Pfam" id="PF07690">
    <property type="entry name" value="MFS_1"/>
    <property type="match status" value="1"/>
</dbReference>
<dbReference type="InterPro" id="IPR001958">
    <property type="entry name" value="Tet-R_TetA/multi-R_MdtG-like"/>
</dbReference>
<evidence type="ECO:0000259" key="6">
    <source>
        <dbReference type="PROSITE" id="PS50850"/>
    </source>
</evidence>
<organism evidence="7 8">
    <name type="scientific">Alloalcanivorax marinus</name>
    <dbReference type="NCBI Taxonomy" id="1177169"/>
    <lineage>
        <taxon>Bacteria</taxon>
        <taxon>Pseudomonadati</taxon>
        <taxon>Pseudomonadota</taxon>
        <taxon>Gammaproteobacteria</taxon>
        <taxon>Oceanospirillales</taxon>
        <taxon>Alcanivoracaceae</taxon>
        <taxon>Alloalcanivorax</taxon>
    </lineage>
</organism>
<feature type="transmembrane region" description="Helical" evidence="5">
    <location>
        <begin position="266"/>
        <end position="288"/>
    </location>
</feature>
<dbReference type="AlphaFoldDB" id="A0A9Q3UR78"/>
<proteinExistence type="predicted"/>
<dbReference type="GO" id="GO:0022857">
    <property type="term" value="F:transmembrane transporter activity"/>
    <property type="evidence" value="ECO:0007669"/>
    <property type="project" value="InterPro"/>
</dbReference>
<keyword evidence="2 5" id="KW-0812">Transmembrane</keyword>
<feature type="transmembrane region" description="Helical" evidence="5">
    <location>
        <begin position="295"/>
        <end position="316"/>
    </location>
</feature>
<evidence type="ECO:0000256" key="2">
    <source>
        <dbReference type="ARBA" id="ARBA00022692"/>
    </source>
</evidence>
<gene>
    <name evidence="7" type="ORF">LL252_13410</name>
</gene>
<accession>A0A9Q3UR78</accession>
<evidence type="ECO:0000313" key="8">
    <source>
        <dbReference type="Proteomes" id="UP001108027"/>
    </source>
</evidence>
<dbReference type="InterPro" id="IPR020846">
    <property type="entry name" value="MFS_dom"/>
</dbReference>
<comment type="caution">
    <text evidence="7">The sequence shown here is derived from an EMBL/GenBank/DDBJ whole genome shotgun (WGS) entry which is preliminary data.</text>
</comment>
<evidence type="ECO:0000256" key="1">
    <source>
        <dbReference type="ARBA" id="ARBA00004141"/>
    </source>
</evidence>
<feature type="transmembrane region" description="Helical" evidence="5">
    <location>
        <begin position="322"/>
        <end position="344"/>
    </location>
</feature>
<dbReference type="PANTHER" id="PTHR23546:SF1">
    <property type="entry name" value="MEMBRANE PROTEIN"/>
    <property type="match status" value="1"/>
</dbReference>
<reference evidence="7" key="1">
    <citation type="submission" date="2021-10" db="EMBL/GenBank/DDBJ databases">
        <title>The diversity and Nitrogen Metabolism of Culturable Nitrate-Utilizing Bacteria Within the Oxygen Minimum Zone of the Changjiang (Yangtze River)Estuary.</title>
        <authorList>
            <person name="Zhang D."/>
            <person name="Zheng J."/>
            <person name="Liu S."/>
            <person name="He W."/>
        </authorList>
    </citation>
    <scope>NUCLEOTIDE SEQUENCE</scope>
    <source>
        <strain evidence="7">FXH-223</strain>
    </source>
</reference>
<comment type="subcellular location">
    <subcellularLocation>
        <location evidence="1">Membrane</location>
        <topology evidence="1">Multi-pass membrane protein</topology>
    </subcellularLocation>
</comment>
<feature type="transmembrane region" description="Helical" evidence="5">
    <location>
        <begin position="356"/>
        <end position="379"/>
    </location>
</feature>
<evidence type="ECO:0000313" key="7">
    <source>
        <dbReference type="EMBL" id="MCC4309568.1"/>
    </source>
</evidence>
<dbReference type="PRINTS" id="PR01035">
    <property type="entry name" value="TCRTETA"/>
</dbReference>
<feature type="transmembrane region" description="Helical" evidence="5">
    <location>
        <begin position="385"/>
        <end position="404"/>
    </location>
</feature>
<feature type="transmembrane region" description="Helical" evidence="5">
    <location>
        <begin position="171"/>
        <end position="199"/>
    </location>
</feature>
<feature type="transmembrane region" description="Helical" evidence="5">
    <location>
        <begin position="106"/>
        <end position="129"/>
    </location>
</feature>
<dbReference type="EMBL" id="JAJGNA010000018">
    <property type="protein sequence ID" value="MCC4309568.1"/>
    <property type="molecule type" value="Genomic_DNA"/>
</dbReference>
<evidence type="ECO:0000256" key="4">
    <source>
        <dbReference type="ARBA" id="ARBA00023136"/>
    </source>
</evidence>
<name>A0A9Q3UR78_9GAMM</name>
<dbReference type="CDD" id="cd17325">
    <property type="entry name" value="MFS_MdtG_SLC18_like"/>
    <property type="match status" value="1"/>
</dbReference>
<dbReference type="PANTHER" id="PTHR23546">
    <property type="entry name" value="TRANSPORT PROTEIN"/>
    <property type="match status" value="1"/>
</dbReference>
<dbReference type="Proteomes" id="UP001108027">
    <property type="component" value="Unassembled WGS sequence"/>
</dbReference>
<evidence type="ECO:0000256" key="3">
    <source>
        <dbReference type="ARBA" id="ARBA00022989"/>
    </source>
</evidence>
<evidence type="ECO:0000256" key="5">
    <source>
        <dbReference type="SAM" id="Phobius"/>
    </source>
</evidence>
<keyword evidence="8" id="KW-1185">Reference proteome</keyword>
<feature type="transmembrane region" description="Helical" evidence="5">
    <location>
        <begin position="48"/>
        <end position="68"/>
    </location>
</feature>
<dbReference type="InterPro" id="IPR036259">
    <property type="entry name" value="MFS_trans_sf"/>
</dbReference>